<dbReference type="Gene3D" id="3.10.450.50">
    <property type="match status" value="1"/>
</dbReference>
<accession>A0ABR6Y341</accession>
<keyword evidence="3" id="KW-1185">Reference proteome</keyword>
<dbReference type="EMBL" id="JACOME010000003">
    <property type="protein sequence ID" value="MBC3847166.1"/>
    <property type="molecule type" value="Genomic_DNA"/>
</dbReference>
<dbReference type="InterPro" id="IPR008317">
    <property type="entry name" value="UCP030561"/>
</dbReference>
<organism evidence="2 3">
    <name type="scientific">Winogradskyella echinorum</name>
    <dbReference type="NCBI Taxonomy" id="538189"/>
    <lineage>
        <taxon>Bacteria</taxon>
        <taxon>Pseudomonadati</taxon>
        <taxon>Bacteroidota</taxon>
        <taxon>Flavobacteriia</taxon>
        <taxon>Flavobacteriales</taxon>
        <taxon>Flavobacteriaceae</taxon>
        <taxon>Winogradskyella</taxon>
    </lineage>
</organism>
<reference evidence="2 3" key="1">
    <citation type="submission" date="2020-08" db="EMBL/GenBank/DDBJ databases">
        <title>Winogradskyella ouciana sp. nov., isolated from the hadal seawater of the Mariana Trench.</title>
        <authorList>
            <person name="He X."/>
        </authorList>
    </citation>
    <scope>NUCLEOTIDE SEQUENCE [LARGE SCALE GENOMIC DNA]</scope>
    <source>
        <strain evidence="2 3">KCTC 22026</strain>
    </source>
</reference>
<evidence type="ECO:0000313" key="3">
    <source>
        <dbReference type="Proteomes" id="UP000607435"/>
    </source>
</evidence>
<gene>
    <name evidence="2" type="ORF">H6H04_12290</name>
</gene>
<dbReference type="InterPro" id="IPR037401">
    <property type="entry name" value="SnoaL-like"/>
</dbReference>
<dbReference type="PIRSF" id="PIRSF030561">
    <property type="entry name" value="UCP030561"/>
    <property type="match status" value="1"/>
</dbReference>
<protein>
    <submittedName>
        <fullName evidence="2">Nuclear transport factor 2 family protein</fullName>
    </submittedName>
</protein>
<sequence>MTFIGNSKTTSNPEAIVNKQLLAYNNRDIETFTNTYSKDVKLYSFPNKLNSEGQEALRKGYTSFFENVPDLNAEIVNRIVLGNKVIDKEKVIINGKIYYAVAIYEVENGLISKVTFIQ</sequence>
<comment type="caution">
    <text evidence="2">The sequence shown here is derived from an EMBL/GenBank/DDBJ whole genome shotgun (WGS) entry which is preliminary data.</text>
</comment>
<feature type="domain" description="SnoaL-like" evidence="1">
    <location>
        <begin position="23"/>
        <end position="112"/>
    </location>
</feature>
<proteinExistence type="predicted"/>
<name>A0ABR6Y341_9FLAO</name>
<dbReference type="InterPro" id="IPR032710">
    <property type="entry name" value="NTF2-like_dom_sf"/>
</dbReference>
<evidence type="ECO:0000259" key="1">
    <source>
        <dbReference type="Pfam" id="PF12680"/>
    </source>
</evidence>
<dbReference type="SUPFAM" id="SSF54427">
    <property type="entry name" value="NTF2-like"/>
    <property type="match status" value="1"/>
</dbReference>
<evidence type="ECO:0000313" key="2">
    <source>
        <dbReference type="EMBL" id="MBC3847166.1"/>
    </source>
</evidence>
<dbReference type="Proteomes" id="UP000607435">
    <property type="component" value="Unassembled WGS sequence"/>
</dbReference>
<dbReference type="Pfam" id="PF12680">
    <property type="entry name" value="SnoaL_2"/>
    <property type="match status" value="1"/>
</dbReference>